<reference evidence="6" key="1">
    <citation type="submission" date="2023-06" db="EMBL/GenBank/DDBJ databases">
        <authorList>
            <person name="Jiang Y."/>
            <person name="Liu Q."/>
        </authorList>
    </citation>
    <scope>NUCLEOTIDE SEQUENCE</scope>
    <source>
        <strain evidence="6">CGMCC 1.12090</strain>
    </source>
</reference>
<comment type="function">
    <text evidence="1">Plays a role in synthesis, processing and/or stability of 23S rRNA.</text>
</comment>
<protein>
    <recommendedName>
        <fullName evidence="3">Large ribosomal RNA subunit accumulation protein YceD</fullName>
    </recommendedName>
    <alternativeName>
        <fullName evidence="5">23S rRNA accumulation protein YceD</fullName>
    </alternativeName>
</protein>
<keyword evidence="7" id="KW-1185">Reference proteome</keyword>
<dbReference type="Proteomes" id="UP001169027">
    <property type="component" value="Unassembled WGS sequence"/>
</dbReference>
<dbReference type="EMBL" id="JAUKVY010000003">
    <property type="protein sequence ID" value="MDO1531634.1"/>
    <property type="molecule type" value="Genomic_DNA"/>
</dbReference>
<proteinExistence type="inferred from homology"/>
<evidence type="ECO:0000313" key="6">
    <source>
        <dbReference type="EMBL" id="MDO1531634.1"/>
    </source>
</evidence>
<evidence type="ECO:0000256" key="1">
    <source>
        <dbReference type="ARBA" id="ARBA00002868"/>
    </source>
</evidence>
<dbReference type="InterPro" id="IPR039255">
    <property type="entry name" value="YceD_bac"/>
</dbReference>
<organism evidence="6 7">
    <name type="scientific">Variovorax ginsengisoli</name>
    <dbReference type="NCBI Taxonomy" id="363844"/>
    <lineage>
        <taxon>Bacteria</taxon>
        <taxon>Pseudomonadati</taxon>
        <taxon>Pseudomonadota</taxon>
        <taxon>Betaproteobacteria</taxon>
        <taxon>Burkholderiales</taxon>
        <taxon>Comamonadaceae</taxon>
        <taxon>Variovorax</taxon>
    </lineage>
</organism>
<dbReference type="InterPro" id="IPR003772">
    <property type="entry name" value="YceD"/>
</dbReference>
<dbReference type="Pfam" id="PF02620">
    <property type="entry name" value="YceD"/>
    <property type="match status" value="1"/>
</dbReference>
<keyword evidence="4" id="KW-0690">Ribosome biogenesis</keyword>
<sequence>MSKEFVPGRLDVNGFADAAATLSGNDPVSGFERLSAELADPSADATVRWVATGQSRSGADGAPVPWLHLDAQASAPLICQRCLAPVELALKVDRWFRFAPDEATAAAEDEVADEDVLAASRDFDLHALIEDELLMEIPVTPRHEVCPQPTRLSAADPDFDGAEAARPNPFAVLGALRSDKSDKG</sequence>
<evidence type="ECO:0000256" key="3">
    <source>
        <dbReference type="ARBA" id="ARBA00015716"/>
    </source>
</evidence>
<dbReference type="RefSeq" id="WP_301804794.1">
    <property type="nucleotide sequence ID" value="NZ_JAUJZH010000003.1"/>
</dbReference>
<dbReference type="PANTHER" id="PTHR38099">
    <property type="entry name" value="LARGE RIBOSOMAL RNA SUBUNIT ACCUMULATION PROTEIN YCED"/>
    <property type="match status" value="1"/>
</dbReference>
<evidence type="ECO:0000256" key="5">
    <source>
        <dbReference type="ARBA" id="ARBA00031841"/>
    </source>
</evidence>
<comment type="similarity">
    <text evidence="2">Belongs to the DUF177 domain family.</text>
</comment>
<name>A0ABT8S0A0_9BURK</name>
<evidence type="ECO:0000256" key="4">
    <source>
        <dbReference type="ARBA" id="ARBA00022517"/>
    </source>
</evidence>
<accession>A0ABT8S0A0</accession>
<dbReference type="PANTHER" id="PTHR38099:SF1">
    <property type="entry name" value="LARGE RIBOSOMAL RNA SUBUNIT ACCUMULATION PROTEIN YCED"/>
    <property type="match status" value="1"/>
</dbReference>
<comment type="caution">
    <text evidence="6">The sequence shown here is derived from an EMBL/GenBank/DDBJ whole genome shotgun (WGS) entry which is preliminary data.</text>
</comment>
<evidence type="ECO:0000313" key="7">
    <source>
        <dbReference type="Proteomes" id="UP001169027"/>
    </source>
</evidence>
<gene>
    <name evidence="6" type="ORF">Q2T77_04980</name>
</gene>
<evidence type="ECO:0000256" key="2">
    <source>
        <dbReference type="ARBA" id="ARBA00010740"/>
    </source>
</evidence>